<reference evidence="2" key="1">
    <citation type="submission" date="2023-10" db="EMBL/GenBank/DDBJ databases">
        <authorList>
            <person name="Chen Y."/>
            <person name="Shah S."/>
            <person name="Dougan E. K."/>
            <person name="Thang M."/>
            <person name="Chan C."/>
        </authorList>
    </citation>
    <scope>NUCLEOTIDE SEQUENCE [LARGE SCALE GENOMIC DNA]</scope>
</reference>
<evidence type="ECO:0000256" key="1">
    <source>
        <dbReference type="SAM" id="MobiDB-lite"/>
    </source>
</evidence>
<gene>
    <name evidence="2" type="ORF">PCOR1329_LOCUS48443</name>
</gene>
<dbReference type="EMBL" id="CAUYUJ010015849">
    <property type="protein sequence ID" value="CAK0858880.1"/>
    <property type="molecule type" value="Genomic_DNA"/>
</dbReference>
<sequence>MRYFEFWTSDIWPAIKDDYERLLLERPAKQEEATGTHYGKKVFECLATKGEVRNVSCNLCWTNPSANSALQQDIALELVENFAADMYLVATAHDASQSTSAGAGGIGNDATEGAAAIASAATVRDMALKDQRTWKVPARELIMEASLNFPLETERLRDHFGMDGKNLMMVCAKVRELLQDKKIGKSLPSAEEVHQWMTSGGRVNWGMFRVPSVKVVSTLLKCAEVLSKNSEACCIVDRARAHFGRDNLFDWPTKILTLVRQCDTHSGLAFACRWLFAHMLRTKQKNPFSDSQLDGKGGIVAQCLWIGRYAVHLQKTFPDALRKPIDDLAPTEAADGTAAVAAAGARPPPSAWDTARACLGDPMAMHELLEGPNRRRTWLQALPRETTRMLMSHALDVFSGLYAPEIKGALSAITAGKYTAEKFWEADRVKKRFHAEFIVAYKKAAPKTVSSDMADPEAPPSATSAGSAEAAVKHAEGTAPDAQAAFKAQIEAHCQREMEARMVILTSDGRHDELCASVVSTELHANLESGDGRFVAVYDPKNAKLCNIFEGECLTQREPPVDEGDFKRFCDVTDNVMKRNQDICWVFGGRVDTNEAKIKKVFKEKGWKVKEFILVYESRLMERYYWTVCRGVANSKTTEKLFLCWKGKMPPKIPQERWYVDRGSRMYVEVMSKVPVCAPKDLTFVSKDVRDVSLRSMMAPPDESASAADAAADGALGERNAEGPTQKKIAIHARKRRLYRHLTGTEEVWFPFDFHGAVIKELIWEAGGSDAVKWVLFGTPASGNGVLGALEMGCSVIALTADEHHKTHFLKTTREKAVESALTGQASAFCNRALYLQAQALRIVKDGRDGAEDEGKDKGA</sequence>
<dbReference type="Proteomes" id="UP001189429">
    <property type="component" value="Unassembled WGS sequence"/>
</dbReference>
<feature type="region of interest" description="Disordered" evidence="1">
    <location>
        <begin position="449"/>
        <end position="476"/>
    </location>
</feature>
<evidence type="ECO:0000313" key="3">
    <source>
        <dbReference type="Proteomes" id="UP001189429"/>
    </source>
</evidence>
<protein>
    <submittedName>
        <fullName evidence="2">Uncharacterized protein</fullName>
    </submittedName>
</protein>
<feature type="non-terminal residue" evidence="2">
    <location>
        <position position="860"/>
    </location>
</feature>
<feature type="compositionally biased region" description="Low complexity" evidence="1">
    <location>
        <begin position="700"/>
        <end position="718"/>
    </location>
</feature>
<organism evidence="2 3">
    <name type="scientific">Prorocentrum cordatum</name>
    <dbReference type="NCBI Taxonomy" id="2364126"/>
    <lineage>
        <taxon>Eukaryota</taxon>
        <taxon>Sar</taxon>
        <taxon>Alveolata</taxon>
        <taxon>Dinophyceae</taxon>
        <taxon>Prorocentrales</taxon>
        <taxon>Prorocentraceae</taxon>
        <taxon>Prorocentrum</taxon>
    </lineage>
</organism>
<keyword evidence="3" id="KW-1185">Reference proteome</keyword>
<comment type="caution">
    <text evidence="2">The sequence shown here is derived from an EMBL/GenBank/DDBJ whole genome shotgun (WGS) entry which is preliminary data.</text>
</comment>
<name>A0ABN9UGX1_9DINO</name>
<feature type="region of interest" description="Disordered" evidence="1">
    <location>
        <begin position="700"/>
        <end position="727"/>
    </location>
</feature>
<accession>A0ABN9UGX1</accession>
<proteinExistence type="predicted"/>
<evidence type="ECO:0000313" key="2">
    <source>
        <dbReference type="EMBL" id="CAK0858880.1"/>
    </source>
</evidence>